<proteinExistence type="predicted"/>
<gene>
    <name evidence="1" type="ORF">KSZ_53790</name>
</gene>
<reference evidence="1 2" key="1">
    <citation type="journal article" date="2021" name="Int. J. Syst. Evol. Microbiol.">
        <title>Reticulibacter mediterranei gen. nov., sp. nov., within the new family Reticulibacteraceae fam. nov., and Ktedonospora formicarum gen. nov., sp. nov., Ktedonobacter robiniae sp. nov., Dictyobacter formicarum sp. nov. and Dictyobacter arantiisoli sp. nov., belonging to the class Ktedonobacteria.</title>
        <authorList>
            <person name="Yabe S."/>
            <person name="Zheng Y."/>
            <person name="Wang C.M."/>
            <person name="Sakai Y."/>
            <person name="Abe K."/>
            <person name="Yokota A."/>
            <person name="Donadio S."/>
            <person name="Cavaletti L."/>
            <person name="Monciardini P."/>
        </authorList>
    </citation>
    <scope>NUCLEOTIDE SEQUENCE [LARGE SCALE GENOMIC DNA]</scope>
    <source>
        <strain evidence="1 2">SOSP1-9</strain>
    </source>
</reference>
<protein>
    <submittedName>
        <fullName evidence="1">Uncharacterized protein</fullName>
    </submittedName>
</protein>
<name>A0ABQ3VNI6_9CHLR</name>
<evidence type="ECO:0000313" key="2">
    <source>
        <dbReference type="Proteomes" id="UP000635565"/>
    </source>
</evidence>
<keyword evidence="2" id="KW-1185">Reference proteome</keyword>
<dbReference type="RefSeq" id="WP_201364942.1">
    <property type="nucleotide sequence ID" value="NZ_BNJJ01000017.1"/>
</dbReference>
<sequence>MEPSQQFRSHLFTLRVWQEEVGGGQVEWRGKVQLVTGNDVRYFRQWQALAPLLQSMLQDAAALSNLEKLVEAELPDRQEPGL</sequence>
<organism evidence="1 2">
    <name type="scientific">Dictyobacter formicarum</name>
    <dbReference type="NCBI Taxonomy" id="2778368"/>
    <lineage>
        <taxon>Bacteria</taxon>
        <taxon>Bacillati</taxon>
        <taxon>Chloroflexota</taxon>
        <taxon>Ktedonobacteria</taxon>
        <taxon>Ktedonobacterales</taxon>
        <taxon>Dictyobacteraceae</taxon>
        <taxon>Dictyobacter</taxon>
    </lineage>
</organism>
<evidence type="ECO:0000313" key="1">
    <source>
        <dbReference type="EMBL" id="GHO87373.1"/>
    </source>
</evidence>
<dbReference type="EMBL" id="BNJJ01000017">
    <property type="protein sequence ID" value="GHO87373.1"/>
    <property type="molecule type" value="Genomic_DNA"/>
</dbReference>
<dbReference type="Proteomes" id="UP000635565">
    <property type="component" value="Unassembled WGS sequence"/>
</dbReference>
<accession>A0ABQ3VNI6</accession>
<comment type="caution">
    <text evidence="1">The sequence shown here is derived from an EMBL/GenBank/DDBJ whole genome shotgun (WGS) entry which is preliminary data.</text>
</comment>